<dbReference type="KEGG" id="sez:Sez_0303"/>
<dbReference type="AlphaFoldDB" id="B4U0Z2"/>
<evidence type="ECO:0000313" key="3">
    <source>
        <dbReference type="Proteomes" id="UP000001873"/>
    </source>
</evidence>
<dbReference type="SUPFAM" id="SSF47413">
    <property type="entry name" value="lambda repressor-like DNA-binding domains"/>
    <property type="match status" value="1"/>
</dbReference>
<evidence type="ECO:0000259" key="1">
    <source>
        <dbReference type="PROSITE" id="PS50943"/>
    </source>
</evidence>
<gene>
    <name evidence="2" type="ordered locus">Sez_0303</name>
</gene>
<dbReference type="EMBL" id="CP001129">
    <property type="protein sequence ID" value="ACG61679.1"/>
    <property type="molecule type" value="Genomic_DNA"/>
</dbReference>
<dbReference type="PROSITE" id="PS50943">
    <property type="entry name" value="HTH_CROC1"/>
    <property type="match status" value="1"/>
</dbReference>
<dbReference type="InterPro" id="IPR010982">
    <property type="entry name" value="Lambda_DNA-bd_dom_sf"/>
</dbReference>
<dbReference type="RefSeq" id="WP_012514958.1">
    <property type="nucleotide sequence ID" value="NC_011134.1"/>
</dbReference>
<feature type="domain" description="HTH cro/C1-type" evidence="1">
    <location>
        <begin position="362"/>
        <end position="405"/>
    </location>
</feature>
<reference evidence="2 3" key="1">
    <citation type="journal article" date="2008" name="PLoS ONE">
        <title>Genome sequence of a lancefield group C Streptococcus zooepidemicus strain causing epidemic nephritis: new information about an old disease.</title>
        <authorList>
            <person name="Beres S.B."/>
            <person name="Sesso R."/>
            <person name="Pinto S.W.L."/>
            <person name="Hoe N.P."/>
            <person name="Porcella S.F."/>
            <person name="Deleo F.R."/>
            <person name="Musser J.M."/>
        </authorList>
    </citation>
    <scope>NUCLEOTIDE SEQUENCE [LARGE SCALE GENOMIC DNA]</scope>
    <source>
        <strain evidence="2 3">MGCS10565</strain>
    </source>
</reference>
<dbReference type="Proteomes" id="UP000001873">
    <property type="component" value="Chromosome"/>
</dbReference>
<organism evidence="2 3">
    <name type="scientific">Streptococcus equi subsp. zooepidemicus (strain MGCS10565)</name>
    <dbReference type="NCBI Taxonomy" id="552526"/>
    <lineage>
        <taxon>Bacteria</taxon>
        <taxon>Bacillati</taxon>
        <taxon>Bacillota</taxon>
        <taxon>Bacilli</taxon>
        <taxon>Lactobacillales</taxon>
        <taxon>Streptococcaceae</taxon>
        <taxon>Streptococcus</taxon>
    </lineage>
</organism>
<dbReference type="HOGENOM" id="CLU_639215_0_0_9"/>
<protein>
    <recommendedName>
        <fullName evidence="1">HTH cro/C1-type domain-containing protein</fullName>
    </recommendedName>
</protein>
<sequence length="429" mass="49722">MQKTIQEFYQEQRTEFSSSLKNYLNYLQSILNWSISFVAESTGISQNILESWRDNTFISEPSFDELETLSTFASYIEAECKSQMDKDKYKAVYLMHKTRNKFNDELSNLTLKLKESCYIMTKKHPDELTDSHFSEALDEFLYCIKIKYKISSVNVAQELGVSKNTISSWRVGAVPNYENTKKLAEYATKILFNSKNYSDENEFERFTDNFIRFCYHRMEQLDSTKYAQDIIVSLLQGKLKSSKDEPAKIEHLPNSIRKATEFGLFDTIIDGDTVFPGASGLSERAVAKKNKATFVKNFNRLLHLLDKVANNRISDYKELGLCKLSEKDYTLKDEHKQKLQELIRNKLNYRSIDDDGKPLSVQRGLAEYLNVDIAQITNWKNGVDLPTFSNLHKLQKLFGFDRENAFLISEISDFLFLTTLLNLVKQDGE</sequence>
<name>B4U0Z2_STREM</name>
<dbReference type="GO" id="GO:0003677">
    <property type="term" value="F:DNA binding"/>
    <property type="evidence" value="ECO:0007669"/>
    <property type="project" value="InterPro"/>
</dbReference>
<dbReference type="InterPro" id="IPR001387">
    <property type="entry name" value="Cro/C1-type_HTH"/>
</dbReference>
<proteinExistence type="predicted"/>
<evidence type="ECO:0000313" key="2">
    <source>
        <dbReference type="EMBL" id="ACG61679.1"/>
    </source>
</evidence>
<accession>B4U0Z2</accession>